<dbReference type="AlphaFoldDB" id="A0A2S0WNJ1"/>
<dbReference type="SUPFAM" id="SSF53474">
    <property type="entry name" value="alpha/beta-Hydrolases"/>
    <property type="match status" value="1"/>
</dbReference>
<protein>
    <submittedName>
        <fullName evidence="2">Alpha/beta hydrolase</fullName>
    </submittedName>
</protein>
<dbReference type="RefSeq" id="WP_108578694.1">
    <property type="nucleotide sequence ID" value="NZ_CP026952.1"/>
</dbReference>
<keyword evidence="1 2" id="KW-0378">Hydrolase</keyword>
<dbReference type="OrthoDB" id="2987348at2"/>
<evidence type="ECO:0000313" key="3">
    <source>
        <dbReference type="Proteomes" id="UP000244384"/>
    </source>
</evidence>
<dbReference type="PRINTS" id="PR00412">
    <property type="entry name" value="EPOXHYDRLASE"/>
</dbReference>
<dbReference type="InterPro" id="IPR000639">
    <property type="entry name" value="Epox_hydrolase-like"/>
</dbReference>
<dbReference type="KEGG" id="aez:C3E78_12050"/>
<accession>A0A5F2EWJ3</accession>
<sequence>MAESRISQLTHAGMTFDVIDSGPLDGTPVVLLHGFPQRAASWSKVSDLLNAEGMRTYALDQRGYSPGARPTSRFAYSMGELVGDVTALIDEIGQPVHLVGHDWGSAVAWAVAGSHPDLVRSLTAVSVAHPTAFMKSMVSSSQILRSYYMLLFQLPVVPEHLLSRRDGLGEKMLRAAGMDRDMIETYRREIVADGALPGGLGYYRSILLGGKDLGRKVSVPTTYVWSDRDAALARRGADLTPEYVTGPYELVVVRGATHWLLDQNAPELAESIIARVRSV</sequence>
<reference evidence="3" key="1">
    <citation type="submission" date="2018-01" db="EMBL/GenBank/DDBJ databases">
        <authorList>
            <person name="Li J."/>
        </authorList>
    </citation>
    <scope>NUCLEOTIDE SEQUENCE [LARGE SCALE GENOMIC DNA]</scope>
    <source>
        <strain evidence="3">592</strain>
    </source>
</reference>
<dbReference type="Gene3D" id="3.40.50.1820">
    <property type="entry name" value="alpha/beta hydrolase"/>
    <property type="match status" value="1"/>
</dbReference>
<accession>A0A2S0WNJ1</accession>
<dbReference type="InterPro" id="IPR000073">
    <property type="entry name" value="AB_hydrolase_1"/>
</dbReference>
<evidence type="ECO:0000256" key="1">
    <source>
        <dbReference type="ARBA" id="ARBA00022801"/>
    </source>
</evidence>
<keyword evidence="3" id="KW-1185">Reference proteome</keyword>
<dbReference type="Pfam" id="PF00561">
    <property type="entry name" value="Abhydrolase_1"/>
    <property type="match status" value="1"/>
</dbReference>
<name>A0A2S0WNJ1_9ACTN</name>
<gene>
    <name evidence="2" type="ORF">C3E78_12050</name>
</gene>
<dbReference type="Proteomes" id="UP000244384">
    <property type="component" value="Chromosome"/>
</dbReference>
<dbReference type="PANTHER" id="PTHR43329">
    <property type="entry name" value="EPOXIDE HYDROLASE"/>
    <property type="match status" value="1"/>
</dbReference>
<proteinExistence type="predicted"/>
<evidence type="ECO:0000313" key="2">
    <source>
        <dbReference type="EMBL" id="AWB92876.1"/>
    </source>
</evidence>
<dbReference type="GO" id="GO:0016787">
    <property type="term" value="F:hydrolase activity"/>
    <property type="evidence" value="ECO:0007669"/>
    <property type="project" value="UniProtKB-KW"/>
</dbReference>
<organism evidence="2 3">
    <name type="scientific">Aeromicrobium chenweiae</name>
    <dbReference type="NCBI Taxonomy" id="2079793"/>
    <lineage>
        <taxon>Bacteria</taxon>
        <taxon>Bacillati</taxon>
        <taxon>Actinomycetota</taxon>
        <taxon>Actinomycetes</taxon>
        <taxon>Propionibacteriales</taxon>
        <taxon>Nocardioidaceae</taxon>
        <taxon>Aeromicrobium</taxon>
    </lineage>
</organism>
<dbReference type="EMBL" id="CP026952">
    <property type="protein sequence ID" value="AWB92876.1"/>
    <property type="molecule type" value="Genomic_DNA"/>
</dbReference>
<dbReference type="InterPro" id="IPR029058">
    <property type="entry name" value="AB_hydrolase_fold"/>
</dbReference>